<dbReference type="AlphaFoldDB" id="A0A0F9F7W4"/>
<name>A0A0F9F7W4_9ZZZZ</name>
<protein>
    <submittedName>
        <fullName evidence="1">Uncharacterized protein</fullName>
    </submittedName>
</protein>
<sequence length="104" mass="11556">MRIPNPFSSLYARATDPSAITTFKTSVSGAAKSEEKKYTAIQASFRGQLFSIVFNDDDQYQVLPLVDKNIVPLVGVKSSTREVTIPPESINNIFDIMIIILFNN</sequence>
<gene>
    <name evidence="1" type="ORF">LCGC14_2337890</name>
</gene>
<dbReference type="EMBL" id="LAZR01033751">
    <property type="protein sequence ID" value="KKL47202.1"/>
    <property type="molecule type" value="Genomic_DNA"/>
</dbReference>
<proteinExistence type="predicted"/>
<comment type="caution">
    <text evidence="1">The sequence shown here is derived from an EMBL/GenBank/DDBJ whole genome shotgun (WGS) entry which is preliminary data.</text>
</comment>
<reference evidence="1" key="1">
    <citation type="journal article" date="2015" name="Nature">
        <title>Complex archaea that bridge the gap between prokaryotes and eukaryotes.</title>
        <authorList>
            <person name="Spang A."/>
            <person name="Saw J.H."/>
            <person name="Jorgensen S.L."/>
            <person name="Zaremba-Niedzwiedzka K."/>
            <person name="Martijn J."/>
            <person name="Lind A.E."/>
            <person name="van Eijk R."/>
            <person name="Schleper C."/>
            <person name="Guy L."/>
            <person name="Ettema T.J."/>
        </authorList>
    </citation>
    <scope>NUCLEOTIDE SEQUENCE</scope>
</reference>
<accession>A0A0F9F7W4</accession>
<evidence type="ECO:0000313" key="1">
    <source>
        <dbReference type="EMBL" id="KKL47202.1"/>
    </source>
</evidence>
<organism evidence="1">
    <name type="scientific">marine sediment metagenome</name>
    <dbReference type="NCBI Taxonomy" id="412755"/>
    <lineage>
        <taxon>unclassified sequences</taxon>
        <taxon>metagenomes</taxon>
        <taxon>ecological metagenomes</taxon>
    </lineage>
</organism>